<dbReference type="CDD" id="cd20354">
    <property type="entry name" value="Rcat_RBR_RNF14"/>
    <property type="match status" value="1"/>
</dbReference>
<evidence type="ECO:0000259" key="8">
    <source>
        <dbReference type="PROSITE" id="PS51873"/>
    </source>
</evidence>
<dbReference type="SUPFAM" id="SSF57850">
    <property type="entry name" value="RING/U-box"/>
    <property type="match status" value="2"/>
</dbReference>
<evidence type="ECO:0000256" key="3">
    <source>
        <dbReference type="ARBA" id="ARBA00022723"/>
    </source>
</evidence>
<keyword evidence="6" id="KW-0833">Ubl conjugation pathway</keyword>
<dbReference type="GO" id="GO:0043161">
    <property type="term" value="P:proteasome-mediated ubiquitin-dependent protein catabolic process"/>
    <property type="evidence" value="ECO:0007669"/>
    <property type="project" value="TreeGrafter"/>
</dbReference>
<name>A0AAV2SGF8_MEGNR</name>
<dbReference type="CDD" id="cd20341">
    <property type="entry name" value="BRcat_RBR_RNF14"/>
    <property type="match status" value="1"/>
</dbReference>
<dbReference type="EMBL" id="CAXKWB010073576">
    <property type="protein sequence ID" value="CAL4197407.1"/>
    <property type="molecule type" value="Genomic_DNA"/>
</dbReference>
<protein>
    <recommendedName>
        <fullName evidence="8">RING-type domain-containing protein</fullName>
    </recommendedName>
</protein>
<dbReference type="InterPro" id="IPR002867">
    <property type="entry name" value="IBR_dom"/>
</dbReference>
<evidence type="ECO:0000256" key="1">
    <source>
        <dbReference type="ARBA" id="ARBA00004906"/>
    </source>
</evidence>
<comment type="caution">
    <text evidence="9">The sequence shown here is derived from an EMBL/GenBank/DDBJ whole genome shotgun (WGS) entry which is preliminary data.</text>
</comment>
<evidence type="ECO:0000313" key="9">
    <source>
        <dbReference type="EMBL" id="CAL4197407.1"/>
    </source>
</evidence>
<dbReference type="Gene3D" id="2.20.25.20">
    <property type="match status" value="1"/>
</dbReference>
<dbReference type="Proteomes" id="UP001497623">
    <property type="component" value="Unassembled WGS sequence"/>
</dbReference>
<evidence type="ECO:0000256" key="5">
    <source>
        <dbReference type="ARBA" id="ARBA00022771"/>
    </source>
</evidence>
<proteinExistence type="predicted"/>
<gene>
    <name evidence="9" type="ORF">MNOR_LOCUS37254</name>
</gene>
<evidence type="ECO:0000256" key="4">
    <source>
        <dbReference type="ARBA" id="ARBA00022737"/>
    </source>
</evidence>
<dbReference type="SMART" id="SM00647">
    <property type="entry name" value="IBR"/>
    <property type="match status" value="2"/>
</dbReference>
<feature type="domain" description="RING-type" evidence="8">
    <location>
        <begin position="248"/>
        <end position="502"/>
    </location>
</feature>
<dbReference type="Pfam" id="PF22191">
    <property type="entry name" value="IBR_1"/>
    <property type="match status" value="1"/>
</dbReference>
<evidence type="ECO:0000256" key="2">
    <source>
        <dbReference type="ARBA" id="ARBA00022679"/>
    </source>
</evidence>
<dbReference type="PROSITE" id="PS51873">
    <property type="entry name" value="TRIAD"/>
    <property type="match status" value="1"/>
</dbReference>
<dbReference type="InterPro" id="IPR051628">
    <property type="entry name" value="LUBAC_E3_Ligases"/>
</dbReference>
<feature type="non-terminal residue" evidence="9">
    <location>
        <position position="519"/>
    </location>
</feature>
<keyword evidence="4" id="KW-0677">Repeat</keyword>
<dbReference type="PANTHER" id="PTHR22770">
    <property type="entry name" value="UBIQUITIN CONJUGATING ENZYME 7 INTERACTING PROTEIN-RELATED"/>
    <property type="match status" value="1"/>
</dbReference>
<organism evidence="9 10">
    <name type="scientific">Meganyctiphanes norvegica</name>
    <name type="common">Northern krill</name>
    <name type="synonym">Thysanopoda norvegica</name>
    <dbReference type="NCBI Taxonomy" id="48144"/>
    <lineage>
        <taxon>Eukaryota</taxon>
        <taxon>Metazoa</taxon>
        <taxon>Ecdysozoa</taxon>
        <taxon>Arthropoda</taxon>
        <taxon>Crustacea</taxon>
        <taxon>Multicrustacea</taxon>
        <taxon>Malacostraca</taxon>
        <taxon>Eumalacostraca</taxon>
        <taxon>Eucarida</taxon>
        <taxon>Euphausiacea</taxon>
        <taxon>Euphausiidae</taxon>
        <taxon>Meganyctiphanes</taxon>
    </lineage>
</organism>
<comment type="pathway">
    <text evidence="1">Protein modification; protein ubiquitination.</text>
</comment>
<dbReference type="AlphaFoldDB" id="A0AAV2SGF8"/>
<evidence type="ECO:0000256" key="6">
    <source>
        <dbReference type="ARBA" id="ARBA00022786"/>
    </source>
</evidence>
<reference evidence="9 10" key="1">
    <citation type="submission" date="2024-05" db="EMBL/GenBank/DDBJ databases">
        <authorList>
            <person name="Wallberg A."/>
        </authorList>
    </citation>
    <scope>NUCLEOTIDE SEQUENCE [LARGE SCALE GENOMIC DNA]</scope>
</reference>
<dbReference type="Pfam" id="PF01485">
    <property type="entry name" value="IBR"/>
    <property type="match status" value="1"/>
</dbReference>
<keyword evidence="2" id="KW-0808">Transferase</keyword>
<sequence length="519" mass="59374">MVFHSLESLKSSLLSIIIIFKNVNYPDANNDIAYHSAAERRSTKSRSQSISTITSSKLSLLANRDDITDELNKVRNVVSISVLLWPSCLNNHYTFHCCYTSTGFSLRGQLWLVKGQVGLALYQPDLSLWSSRKELYILLYWLPAALKAELIGLLVLNSSFILKYTRCTFCPDAVVRPKELLCSDLSWLRGYLHTCQVIRIFRNLYEFEATSTFNNGLGVARKLTCLELSHVRSRHHDRFITNRPGQHNVIGVIAVFVEMSRRQGTTKYRRSLAAKISSHCLGWACGGIYCRCGPQVYKMKLGKGLFKFFGPIKTYFCTTKQAPRQVQELVPEDVYKRWDEMLLNSTLASLGDIQPCPRQHCQYPVTVEDCQGSCPACKFVFCSLCRFGWHGIEPCKLKQSEATKVLEKYINGEPDEKKQMEDIYGRKYLLKLKDEFLSMKFIEANSQTCPKCSSKIEKIDGCNKMTCGQCKCYFCWLCNKILDKANPYSHYNSGASDCFNRLFEGVEEEDEYFDSDDDD</sequence>
<keyword evidence="5" id="KW-0863">Zinc-finger</keyword>
<keyword evidence="3" id="KW-0479">Metal-binding</keyword>
<dbReference type="InterPro" id="IPR047548">
    <property type="entry name" value="Rcat_RBR_RNF14"/>
</dbReference>
<dbReference type="GO" id="GO:0008270">
    <property type="term" value="F:zinc ion binding"/>
    <property type="evidence" value="ECO:0007669"/>
    <property type="project" value="UniProtKB-KW"/>
</dbReference>
<dbReference type="GO" id="GO:0097039">
    <property type="term" value="P:protein linear polyubiquitination"/>
    <property type="evidence" value="ECO:0007669"/>
    <property type="project" value="TreeGrafter"/>
</dbReference>
<keyword evidence="10" id="KW-1185">Reference proteome</keyword>
<accession>A0AAV2SGF8</accession>
<keyword evidence="7" id="KW-0862">Zinc</keyword>
<evidence type="ECO:0000256" key="7">
    <source>
        <dbReference type="ARBA" id="ARBA00022833"/>
    </source>
</evidence>
<dbReference type="InterPro" id="IPR044066">
    <property type="entry name" value="TRIAD_supradom"/>
</dbReference>
<dbReference type="Gene3D" id="1.20.120.1750">
    <property type="match status" value="1"/>
</dbReference>
<dbReference type="PANTHER" id="PTHR22770:SF13">
    <property type="entry name" value="RING-TYPE DOMAIN-CONTAINING PROTEIN"/>
    <property type="match status" value="1"/>
</dbReference>
<dbReference type="GO" id="GO:0043130">
    <property type="term" value="F:ubiquitin binding"/>
    <property type="evidence" value="ECO:0007669"/>
    <property type="project" value="TreeGrafter"/>
</dbReference>
<dbReference type="GO" id="GO:0000151">
    <property type="term" value="C:ubiquitin ligase complex"/>
    <property type="evidence" value="ECO:0007669"/>
    <property type="project" value="TreeGrafter"/>
</dbReference>
<dbReference type="GO" id="GO:0004842">
    <property type="term" value="F:ubiquitin-protein transferase activity"/>
    <property type="evidence" value="ECO:0007669"/>
    <property type="project" value="TreeGrafter"/>
</dbReference>
<evidence type="ECO:0000313" key="10">
    <source>
        <dbReference type="Proteomes" id="UP001497623"/>
    </source>
</evidence>